<feature type="signal peptide" evidence="1">
    <location>
        <begin position="1"/>
        <end position="27"/>
    </location>
</feature>
<dbReference type="Proteomes" id="UP000245919">
    <property type="component" value="Chromosome"/>
</dbReference>
<reference evidence="2 3" key="1">
    <citation type="submission" date="2018-03" db="EMBL/GenBank/DDBJ databases">
        <title>Genome sequence of Lactococcus lactis strain 14B4 from almond drupe.</title>
        <authorList>
            <person name="Tran T.D."/>
            <person name="McGarvey J.A."/>
            <person name="Huynh S."/>
            <person name="Parker C.T."/>
        </authorList>
    </citation>
    <scope>NUCLEOTIDE SEQUENCE [LARGE SCALE GENOMIC DNA]</scope>
    <source>
        <strain evidence="2 3">14B4</strain>
    </source>
</reference>
<dbReference type="EMBL" id="CP028160">
    <property type="protein sequence ID" value="AWN65237.1"/>
    <property type="molecule type" value="Genomic_DNA"/>
</dbReference>
<dbReference type="RefSeq" id="WP_109990701.1">
    <property type="nucleotide sequence ID" value="NZ_CP028160.1"/>
</dbReference>
<evidence type="ECO:0000256" key="1">
    <source>
        <dbReference type="SAM" id="SignalP"/>
    </source>
</evidence>
<evidence type="ECO:0000313" key="2">
    <source>
        <dbReference type="EMBL" id="AWN65237.1"/>
    </source>
</evidence>
<protein>
    <submittedName>
        <fullName evidence="2">Uncharacterized protein</fullName>
    </submittedName>
</protein>
<name>A0A2Z3KCS6_LACLL</name>
<dbReference type="AlphaFoldDB" id="A0A2Z3KCS6"/>
<keyword evidence="1" id="KW-0732">Signal</keyword>
<sequence>MKKIILLGAIILTVFGASLTKPQKASAAWVGTVISQEKLNLNFRVISTSYRQLRVTNSYSVYVNPLARSGNYYYRDYIYTTW</sequence>
<feature type="chain" id="PRO_5016432098" evidence="1">
    <location>
        <begin position="28"/>
        <end position="82"/>
    </location>
</feature>
<accession>A0A2Z3KCS6</accession>
<dbReference type="GeneID" id="89632806"/>
<organism evidence="2 3">
    <name type="scientific">Lactococcus lactis subsp. lactis</name>
    <name type="common">Streptococcus lactis</name>
    <dbReference type="NCBI Taxonomy" id="1360"/>
    <lineage>
        <taxon>Bacteria</taxon>
        <taxon>Bacillati</taxon>
        <taxon>Bacillota</taxon>
        <taxon>Bacilli</taxon>
        <taxon>Lactobacillales</taxon>
        <taxon>Streptococcaceae</taxon>
        <taxon>Lactococcus</taxon>
    </lineage>
</organism>
<proteinExistence type="predicted"/>
<gene>
    <name evidence="2" type="ORF">LL14B4_03250</name>
</gene>
<evidence type="ECO:0000313" key="3">
    <source>
        <dbReference type="Proteomes" id="UP000245919"/>
    </source>
</evidence>